<gene>
    <name evidence="12" type="ORF">CAUJ_LOCUS9938</name>
</gene>
<dbReference type="Proteomes" id="UP000835052">
    <property type="component" value="Unassembled WGS sequence"/>
</dbReference>
<dbReference type="PROSITE" id="PS51034">
    <property type="entry name" value="ZP_2"/>
    <property type="match status" value="1"/>
</dbReference>
<evidence type="ECO:0000256" key="7">
    <source>
        <dbReference type="ARBA" id="ARBA00023136"/>
    </source>
</evidence>
<feature type="region of interest" description="Disordered" evidence="8">
    <location>
        <begin position="160"/>
        <end position="187"/>
    </location>
</feature>
<protein>
    <recommendedName>
        <fullName evidence="11">ZP domain-containing protein</fullName>
    </recommendedName>
</protein>
<organism evidence="12 13">
    <name type="scientific">Caenorhabditis auriculariae</name>
    <dbReference type="NCBI Taxonomy" id="2777116"/>
    <lineage>
        <taxon>Eukaryota</taxon>
        <taxon>Metazoa</taxon>
        <taxon>Ecdysozoa</taxon>
        <taxon>Nematoda</taxon>
        <taxon>Chromadorea</taxon>
        <taxon>Rhabditida</taxon>
        <taxon>Rhabditina</taxon>
        <taxon>Rhabditomorpha</taxon>
        <taxon>Rhabditoidea</taxon>
        <taxon>Rhabditidae</taxon>
        <taxon>Peloderinae</taxon>
        <taxon>Caenorhabditis</taxon>
    </lineage>
</organism>
<keyword evidence="13" id="KW-1185">Reference proteome</keyword>
<evidence type="ECO:0000259" key="11">
    <source>
        <dbReference type="PROSITE" id="PS51034"/>
    </source>
</evidence>
<name>A0A8S1HDY4_9PELO</name>
<dbReference type="AlphaFoldDB" id="A0A8S1HDY4"/>
<dbReference type="OrthoDB" id="6139674at2759"/>
<dbReference type="GO" id="GO:0042302">
    <property type="term" value="F:structural constituent of cuticle"/>
    <property type="evidence" value="ECO:0007669"/>
    <property type="project" value="UniProtKB-KW"/>
</dbReference>
<accession>A0A8S1HDY4</accession>
<dbReference type="InterPro" id="IPR057475">
    <property type="entry name" value="CUT_C"/>
</dbReference>
<dbReference type="Pfam" id="PF25301">
    <property type="entry name" value="CUT_C"/>
    <property type="match status" value="1"/>
</dbReference>
<dbReference type="SMART" id="SM00241">
    <property type="entry name" value="ZP"/>
    <property type="match status" value="1"/>
</dbReference>
<evidence type="ECO:0000256" key="1">
    <source>
        <dbReference type="ARBA" id="ARBA00004251"/>
    </source>
</evidence>
<evidence type="ECO:0000256" key="2">
    <source>
        <dbReference type="ARBA" id="ARBA00022460"/>
    </source>
</evidence>
<dbReference type="Pfam" id="PF25057">
    <property type="entry name" value="CUT_N"/>
    <property type="match status" value="2"/>
</dbReference>
<sequence>MNRLPLFLLIILLFSTETIGAASKFDNEVFGVPQITCEKDEIVVEVETKRPFNGRIFVKGDYANSKCVRNYSHGRHVEELVKSDEPNSDSQVASERRDSRLFQAGEPENVEDTGSRKEKDEGDFVDSVGQRWKGFGGVTTKGRGVFSGSREEPSKLEINTLRIFDKGSSKSDSQNGESSSSCSKTCEPCVCGDVRETRRRRQVNRIALQVPLNSCNSKRDRTLNPPSLVVSFVAVVSFHDSFITKLDKAYHIQCAYTETDKLVATELNVSMSPEVDVTGTVSPPSCNYMISGEDGAAVHNTLVGQLVRHRWDCADGFGMFRMLVHDCFVEDGTGQAYQVIDANGCTSDKHMLQTPIYNKDGLIATVDAYIFKFPDRTNVDFRCSITFCSVEDGECEEFSPPRCDGESISRRQKRSTRKMPSLSLHSNELTVLDVDVKSNEELPQRWTLLPAEDSSFCLSVGGFGVLVSASTFLSTISAIVVFAYVYMRHSENSSTC</sequence>
<evidence type="ECO:0000256" key="6">
    <source>
        <dbReference type="ARBA" id="ARBA00022989"/>
    </source>
</evidence>
<evidence type="ECO:0000256" key="8">
    <source>
        <dbReference type="SAM" id="MobiDB-lite"/>
    </source>
</evidence>
<dbReference type="PANTHER" id="PTHR22907">
    <property type="entry name" value="GH04558P"/>
    <property type="match status" value="1"/>
</dbReference>
<evidence type="ECO:0000313" key="12">
    <source>
        <dbReference type="EMBL" id="CAD6194019.1"/>
    </source>
</evidence>
<comment type="subcellular location">
    <subcellularLocation>
        <location evidence="1">Cell membrane</location>
        <topology evidence="1">Single-pass type I membrane protein</topology>
    </subcellularLocation>
</comment>
<feature type="transmembrane region" description="Helical" evidence="9">
    <location>
        <begin position="463"/>
        <end position="486"/>
    </location>
</feature>
<keyword evidence="6 9" id="KW-1133">Transmembrane helix</keyword>
<evidence type="ECO:0000256" key="5">
    <source>
        <dbReference type="ARBA" id="ARBA00022729"/>
    </source>
</evidence>
<evidence type="ECO:0000256" key="10">
    <source>
        <dbReference type="SAM" id="SignalP"/>
    </source>
</evidence>
<keyword evidence="2" id="KW-0193">Cuticle</keyword>
<dbReference type="GO" id="GO:0005886">
    <property type="term" value="C:plasma membrane"/>
    <property type="evidence" value="ECO:0007669"/>
    <property type="project" value="UniProtKB-SubCell"/>
</dbReference>
<comment type="caution">
    <text evidence="12">The sequence shown here is derived from an EMBL/GenBank/DDBJ whole genome shotgun (WGS) entry which is preliminary data.</text>
</comment>
<evidence type="ECO:0000313" key="13">
    <source>
        <dbReference type="Proteomes" id="UP000835052"/>
    </source>
</evidence>
<dbReference type="PANTHER" id="PTHR22907:SF54">
    <property type="entry name" value="GH04558P"/>
    <property type="match status" value="1"/>
</dbReference>
<feature type="compositionally biased region" description="Basic and acidic residues" evidence="8">
    <location>
        <begin position="113"/>
        <end position="122"/>
    </location>
</feature>
<dbReference type="InterPro" id="IPR051962">
    <property type="entry name" value="Cuticlin"/>
</dbReference>
<feature type="compositionally biased region" description="Polar residues" evidence="8">
    <location>
        <begin position="170"/>
        <end position="184"/>
    </location>
</feature>
<feature type="signal peptide" evidence="10">
    <location>
        <begin position="1"/>
        <end position="20"/>
    </location>
</feature>
<dbReference type="EMBL" id="CAJGYM010000040">
    <property type="protein sequence ID" value="CAD6194019.1"/>
    <property type="molecule type" value="Genomic_DNA"/>
</dbReference>
<dbReference type="InterPro" id="IPR001507">
    <property type="entry name" value="ZP_dom"/>
</dbReference>
<keyword evidence="7 9" id="KW-0472">Membrane</keyword>
<feature type="domain" description="ZP" evidence="11">
    <location>
        <begin position="148"/>
        <end position="402"/>
    </location>
</feature>
<dbReference type="InterPro" id="IPR056953">
    <property type="entry name" value="CUT_N"/>
</dbReference>
<feature type="region of interest" description="Disordered" evidence="8">
    <location>
        <begin position="81"/>
        <end position="123"/>
    </location>
</feature>
<evidence type="ECO:0000256" key="9">
    <source>
        <dbReference type="SAM" id="Phobius"/>
    </source>
</evidence>
<feature type="chain" id="PRO_5035783078" description="ZP domain-containing protein" evidence="10">
    <location>
        <begin position="21"/>
        <end position="496"/>
    </location>
</feature>
<evidence type="ECO:0000256" key="3">
    <source>
        <dbReference type="ARBA" id="ARBA00022475"/>
    </source>
</evidence>
<keyword evidence="4 9" id="KW-0812">Transmembrane</keyword>
<keyword evidence="5 10" id="KW-0732">Signal</keyword>
<proteinExistence type="predicted"/>
<evidence type="ECO:0000256" key="4">
    <source>
        <dbReference type="ARBA" id="ARBA00022692"/>
    </source>
</evidence>
<reference evidence="12" key="1">
    <citation type="submission" date="2020-10" db="EMBL/GenBank/DDBJ databases">
        <authorList>
            <person name="Kikuchi T."/>
        </authorList>
    </citation>
    <scope>NUCLEOTIDE SEQUENCE</scope>
    <source>
        <strain evidence="12">NKZ352</strain>
    </source>
</reference>
<keyword evidence="3" id="KW-1003">Cell membrane</keyword>